<dbReference type="Pfam" id="PF07690">
    <property type="entry name" value="MFS_1"/>
    <property type="match status" value="1"/>
</dbReference>
<name>A0AAN8IKV4_9EURO</name>
<feature type="transmembrane region" description="Helical" evidence="4">
    <location>
        <begin position="274"/>
        <end position="294"/>
    </location>
</feature>
<evidence type="ECO:0000256" key="2">
    <source>
        <dbReference type="ARBA" id="ARBA00006727"/>
    </source>
</evidence>
<proteinExistence type="inferred from homology"/>
<dbReference type="EMBL" id="JAKLMC020000019">
    <property type="protein sequence ID" value="KAK5951592.1"/>
    <property type="molecule type" value="Genomic_DNA"/>
</dbReference>
<protein>
    <recommendedName>
        <fullName evidence="7">MFS general substrate transporter</fullName>
    </recommendedName>
</protein>
<dbReference type="PANTHER" id="PTHR11360:SF156">
    <property type="entry name" value="MONOCARBOXYLATE TRANSPORTER, PUTATIVE (AFU_ORTHOLOGUE AFUA_4G14260)-RELATED"/>
    <property type="match status" value="1"/>
</dbReference>
<dbReference type="InterPro" id="IPR036259">
    <property type="entry name" value="MFS_trans_sf"/>
</dbReference>
<gene>
    <name evidence="5" type="ORF">OHC33_007270</name>
</gene>
<dbReference type="PANTHER" id="PTHR11360">
    <property type="entry name" value="MONOCARBOXYLATE TRANSPORTER"/>
    <property type="match status" value="1"/>
</dbReference>
<dbReference type="InterPro" id="IPR050327">
    <property type="entry name" value="Proton-linked_MCT"/>
</dbReference>
<feature type="transmembrane region" description="Helical" evidence="4">
    <location>
        <begin position="130"/>
        <end position="152"/>
    </location>
</feature>
<keyword evidence="4" id="KW-1133">Transmembrane helix</keyword>
<dbReference type="Proteomes" id="UP001316803">
    <property type="component" value="Unassembled WGS sequence"/>
</dbReference>
<dbReference type="SUPFAM" id="SSF103473">
    <property type="entry name" value="MFS general substrate transporter"/>
    <property type="match status" value="1"/>
</dbReference>
<feature type="transmembrane region" description="Helical" evidence="4">
    <location>
        <begin position="46"/>
        <end position="66"/>
    </location>
</feature>
<comment type="subcellular location">
    <subcellularLocation>
        <location evidence="1">Membrane</location>
        <topology evidence="1">Multi-pass membrane protein</topology>
    </subcellularLocation>
</comment>
<dbReference type="GO" id="GO:0022857">
    <property type="term" value="F:transmembrane transporter activity"/>
    <property type="evidence" value="ECO:0007669"/>
    <property type="project" value="InterPro"/>
</dbReference>
<feature type="transmembrane region" description="Helical" evidence="4">
    <location>
        <begin position="230"/>
        <end position="254"/>
    </location>
</feature>
<comment type="caution">
    <text evidence="5">The sequence shown here is derived from an EMBL/GenBank/DDBJ whole genome shotgun (WGS) entry which is preliminary data.</text>
</comment>
<keyword evidence="6" id="KW-1185">Reference proteome</keyword>
<keyword evidence="4" id="KW-0812">Transmembrane</keyword>
<comment type="similarity">
    <text evidence="2">Belongs to the major facilitator superfamily. Monocarboxylate porter (TC 2.A.1.13) family.</text>
</comment>
<evidence type="ECO:0000313" key="6">
    <source>
        <dbReference type="Proteomes" id="UP001316803"/>
    </source>
</evidence>
<dbReference type="Gene3D" id="1.20.1250.20">
    <property type="entry name" value="MFS general substrate transporter like domains"/>
    <property type="match status" value="1"/>
</dbReference>
<evidence type="ECO:0000256" key="3">
    <source>
        <dbReference type="SAM" id="MobiDB-lite"/>
    </source>
</evidence>
<sequence>MSTSDDIVLVNPDRSHGQSSGPDPEQNVLQDDVGERIVRGKRARCLVGQSLLQLPIWGFAMSYGVFQEYYKAEWQHLHIQGEQDSTGVIGTTTNGAICGGTSLLAIFLIPAQPSGTPSETTRERKIPWQFLHHQTFWIFSIAVALQSAGYGIPQSYLPEYASESIHLSQTSATLLLTLFNIPGIASSTFFGYLSDNKHFKLSANTVTAVSAVSSALAAFLLWGLTSEGNMAILLIFSITFGFFAGGYSATWGGVLNDMEREAAQRNEAIDTGMVYGLLNGARGIGYVTGGVVGLPLLRAGATTSLDKFAYGSSYGPLIIFTGVSSIFGGWGLLWRSKWLEQILGRARSCCLP</sequence>
<evidence type="ECO:0000256" key="1">
    <source>
        <dbReference type="ARBA" id="ARBA00004141"/>
    </source>
</evidence>
<evidence type="ECO:0000256" key="4">
    <source>
        <dbReference type="SAM" id="Phobius"/>
    </source>
</evidence>
<keyword evidence="4" id="KW-0472">Membrane</keyword>
<feature type="transmembrane region" description="Helical" evidence="4">
    <location>
        <begin position="314"/>
        <end position="333"/>
    </location>
</feature>
<feature type="transmembrane region" description="Helical" evidence="4">
    <location>
        <begin position="205"/>
        <end position="224"/>
    </location>
</feature>
<dbReference type="GO" id="GO:0016020">
    <property type="term" value="C:membrane"/>
    <property type="evidence" value="ECO:0007669"/>
    <property type="project" value="UniProtKB-SubCell"/>
</dbReference>
<evidence type="ECO:0008006" key="7">
    <source>
        <dbReference type="Google" id="ProtNLM"/>
    </source>
</evidence>
<reference evidence="5 6" key="1">
    <citation type="submission" date="2022-12" db="EMBL/GenBank/DDBJ databases">
        <title>Genomic features and morphological characterization of a novel Knufia sp. strain isolated from spacecraft assembly facility.</title>
        <authorList>
            <person name="Teixeira M."/>
            <person name="Chander A.M."/>
            <person name="Stajich J.E."/>
            <person name="Venkateswaran K."/>
        </authorList>
    </citation>
    <scope>NUCLEOTIDE SEQUENCE [LARGE SCALE GENOMIC DNA]</scope>
    <source>
        <strain evidence="5 6">FJI-L2-BK-P2</strain>
    </source>
</reference>
<feature type="transmembrane region" description="Helical" evidence="4">
    <location>
        <begin position="172"/>
        <end position="193"/>
    </location>
</feature>
<evidence type="ECO:0000313" key="5">
    <source>
        <dbReference type="EMBL" id="KAK5951592.1"/>
    </source>
</evidence>
<accession>A0AAN8IKV4</accession>
<organism evidence="5 6">
    <name type="scientific">Knufia fluminis</name>
    <dbReference type="NCBI Taxonomy" id="191047"/>
    <lineage>
        <taxon>Eukaryota</taxon>
        <taxon>Fungi</taxon>
        <taxon>Dikarya</taxon>
        <taxon>Ascomycota</taxon>
        <taxon>Pezizomycotina</taxon>
        <taxon>Eurotiomycetes</taxon>
        <taxon>Chaetothyriomycetidae</taxon>
        <taxon>Chaetothyriales</taxon>
        <taxon>Trichomeriaceae</taxon>
        <taxon>Knufia</taxon>
    </lineage>
</organism>
<dbReference type="InterPro" id="IPR011701">
    <property type="entry name" value="MFS"/>
</dbReference>
<dbReference type="AlphaFoldDB" id="A0AAN8IKV4"/>
<feature type="transmembrane region" description="Helical" evidence="4">
    <location>
        <begin position="86"/>
        <end position="109"/>
    </location>
</feature>
<feature type="region of interest" description="Disordered" evidence="3">
    <location>
        <begin position="1"/>
        <end position="30"/>
    </location>
</feature>